<keyword evidence="4" id="KW-0411">Iron-sulfur</keyword>
<evidence type="ECO:0000256" key="6">
    <source>
        <dbReference type="SAM" id="Phobius"/>
    </source>
</evidence>
<keyword evidence="9" id="KW-1185">Reference proteome</keyword>
<keyword evidence="3" id="KW-0408">Iron</keyword>
<keyword evidence="6" id="KW-1133">Transmembrane helix</keyword>
<feature type="domain" description="Iron-binding zinc finger CDGSH type" evidence="7">
    <location>
        <begin position="80"/>
        <end position="117"/>
    </location>
</feature>
<dbReference type="AlphaFoldDB" id="A0ABD3MNU6"/>
<comment type="caution">
    <text evidence="8">The sequence shown here is derived from an EMBL/GenBank/DDBJ whole genome shotgun (WGS) entry which is preliminary data.</text>
</comment>
<protein>
    <recommendedName>
        <fullName evidence="7">Iron-binding zinc finger CDGSH type domain-containing protein</fullName>
    </recommendedName>
</protein>
<feature type="transmembrane region" description="Helical" evidence="6">
    <location>
        <begin position="221"/>
        <end position="245"/>
    </location>
</feature>
<dbReference type="EMBL" id="JALLPJ020001418">
    <property type="protein sequence ID" value="KAL3764516.1"/>
    <property type="molecule type" value="Genomic_DNA"/>
</dbReference>
<dbReference type="InterPro" id="IPR042216">
    <property type="entry name" value="MitoNEET_CISD"/>
</dbReference>
<dbReference type="PANTHER" id="PTHR13680">
    <property type="entry name" value="CDGSH IRON-SULFUR DOMAIN-CONTAINING PROTEIN 1"/>
    <property type="match status" value="1"/>
</dbReference>
<dbReference type="Proteomes" id="UP001530400">
    <property type="component" value="Unassembled WGS sequence"/>
</dbReference>
<gene>
    <name evidence="8" type="ORF">ACHAWO_007033</name>
</gene>
<evidence type="ECO:0000256" key="5">
    <source>
        <dbReference type="ARBA" id="ARBA00034078"/>
    </source>
</evidence>
<keyword evidence="2" id="KW-0479">Metal-binding</keyword>
<evidence type="ECO:0000259" key="7">
    <source>
        <dbReference type="SMART" id="SM00704"/>
    </source>
</evidence>
<feature type="transmembrane region" description="Helical" evidence="6">
    <location>
        <begin position="266"/>
        <end position="295"/>
    </location>
</feature>
<organism evidence="8 9">
    <name type="scientific">Cyclotella atomus</name>
    <dbReference type="NCBI Taxonomy" id="382360"/>
    <lineage>
        <taxon>Eukaryota</taxon>
        <taxon>Sar</taxon>
        <taxon>Stramenopiles</taxon>
        <taxon>Ochrophyta</taxon>
        <taxon>Bacillariophyta</taxon>
        <taxon>Coscinodiscophyceae</taxon>
        <taxon>Thalassiosirophycidae</taxon>
        <taxon>Stephanodiscales</taxon>
        <taxon>Stephanodiscaceae</taxon>
        <taxon>Cyclotella</taxon>
    </lineage>
</organism>
<dbReference type="InterPro" id="IPR018967">
    <property type="entry name" value="FeS-contain_CDGSH-typ"/>
</dbReference>
<feature type="transmembrane region" description="Helical" evidence="6">
    <location>
        <begin position="180"/>
        <end position="201"/>
    </location>
</feature>
<evidence type="ECO:0000313" key="8">
    <source>
        <dbReference type="EMBL" id="KAL3764516.1"/>
    </source>
</evidence>
<reference evidence="8 9" key="1">
    <citation type="submission" date="2024-10" db="EMBL/GenBank/DDBJ databases">
        <title>Updated reference genomes for cyclostephanoid diatoms.</title>
        <authorList>
            <person name="Roberts W.R."/>
            <person name="Alverson A.J."/>
        </authorList>
    </citation>
    <scope>NUCLEOTIDE SEQUENCE [LARGE SCALE GENOMIC DNA]</scope>
    <source>
        <strain evidence="8 9">AJA010-31</strain>
    </source>
</reference>
<dbReference type="PANTHER" id="PTHR13680:SF5">
    <property type="entry name" value="CDGSH IRON-SULFUR DOMAIN-CONTAINING PROTEIN 1"/>
    <property type="match status" value="1"/>
</dbReference>
<evidence type="ECO:0000256" key="2">
    <source>
        <dbReference type="ARBA" id="ARBA00022723"/>
    </source>
</evidence>
<evidence type="ECO:0000313" key="9">
    <source>
        <dbReference type="Proteomes" id="UP001530400"/>
    </source>
</evidence>
<evidence type="ECO:0000256" key="3">
    <source>
        <dbReference type="ARBA" id="ARBA00023004"/>
    </source>
</evidence>
<evidence type="ECO:0000256" key="4">
    <source>
        <dbReference type="ARBA" id="ARBA00023014"/>
    </source>
</evidence>
<keyword evidence="6" id="KW-0812">Transmembrane</keyword>
<evidence type="ECO:0000256" key="1">
    <source>
        <dbReference type="ARBA" id="ARBA00022714"/>
    </source>
</evidence>
<dbReference type="GO" id="GO:0051537">
    <property type="term" value="F:2 iron, 2 sulfur cluster binding"/>
    <property type="evidence" value="ECO:0007669"/>
    <property type="project" value="UniProtKB-KW"/>
</dbReference>
<keyword evidence="1" id="KW-0001">2Fe-2S</keyword>
<dbReference type="SMART" id="SM00704">
    <property type="entry name" value="ZnF_CDGSH"/>
    <property type="match status" value="1"/>
</dbReference>
<dbReference type="Pfam" id="PF09360">
    <property type="entry name" value="zf-CDGSH"/>
    <property type="match status" value="1"/>
</dbReference>
<dbReference type="GO" id="GO:0005739">
    <property type="term" value="C:mitochondrion"/>
    <property type="evidence" value="ECO:0007669"/>
    <property type="project" value="UniProtKB-ARBA"/>
</dbReference>
<dbReference type="Gene3D" id="3.40.5.90">
    <property type="entry name" value="CDGSH iron-sulfur domain, mitoNEET-type"/>
    <property type="match status" value="1"/>
</dbReference>
<dbReference type="InterPro" id="IPR045131">
    <property type="entry name" value="CISD1/2"/>
</dbReference>
<dbReference type="GO" id="GO:0046872">
    <property type="term" value="F:metal ion binding"/>
    <property type="evidence" value="ECO:0007669"/>
    <property type="project" value="UniProtKB-KW"/>
</dbReference>
<comment type="cofactor">
    <cofactor evidence="5">
        <name>[2Fe-2S] cluster</name>
        <dbReference type="ChEBI" id="CHEBI:190135"/>
    </cofactor>
</comment>
<keyword evidence="6" id="KW-0472">Membrane</keyword>
<dbReference type="FunFam" id="3.40.5.90:FF:000001">
    <property type="entry name" value="CDGSH iron-sulfur domain-containing protein 1"/>
    <property type="match status" value="1"/>
</dbReference>
<proteinExistence type="predicted"/>
<name>A0ABD3MNU6_9STRA</name>
<accession>A0ABD3MNU6</accession>
<sequence>MMVRPIYCASCTFVPRCKNIKGTQSSVSLSPSTPASSMATIAFLLLLVSPTYGFHTPLQPTRLAPLHEKINSKIDLDSTKVVNNEQLCAGDKKVYCRCWKSETFPLCDGAHVAHNKETGDNVGPLILSAEKESNVAAPASSSEEKATVIGKVKKMLGFGSDKNADGLTTRERLAKMGLSALLSYGWVSNMSYAVTLSLSWYGFSKKTGLSPLAPGQWKPFLAVYAGFYVFNNIIRPLRFGASVVVSKYFDNFVGYIQQKTSLSRKWSIAVVVFLANVLGTFTAMGLGVSLASAAAGVPIFPPKA</sequence>